<evidence type="ECO:0000256" key="1">
    <source>
        <dbReference type="SAM" id="SignalP"/>
    </source>
</evidence>
<dbReference type="FunFam" id="2.160.20.10:FF:000023">
    <property type="entry name" value="Exo-beta-1,3-glucanase Exg0"/>
    <property type="match status" value="1"/>
</dbReference>
<protein>
    <submittedName>
        <fullName evidence="3">Similar to Glucan 1,3-beta-glucosidase acc. no. P49426</fullName>
    </submittedName>
</protein>
<accession>U4LBZ0</accession>
<feature type="signal peptide" evidence="1">
    <location>
        <begin position="1"/>
        <end position="21"/>
    </location>
</feature>
<dbReference type="GO" id="GO:0004650">
    <property type="term" value="F:polygalacturonase activity"/>
    <property type="evidence" value="ECO:0007669"/>
    <property type="project" value="InterPro"/>
</dbReference>
<dbReference type="SUPFAM" id="SSF51126">
    <property type="entry name" value="Pectin lyase-like"/>
    <property type="match status" value="2"/>
</dbReference>
<dbReference type="OMA" id="AVFMNWN"/>
<dbReference type="Gene3D" id="2.160.20.10">
    <property type="entry name" value="Single-stranded right-handed beta-helix, Pectin lyase-like"/>
    <property type="match status" value="2"/>
</dbReference>
<keyword evidence="4" id="KW-1185">Reference proteome</keyword>
<dbReference type="Proteomes" id="UP000018144">
    <property type="component" value="Unassembled WGS sequence"/>
</dbReference>
<evidence type="ECO:0000313" key="4">
    <source>
        <dbReference type="Proteomes" id="UP000018144"/>
    </source>
</evidence>
<dbReference type="InterPro" id="IPR011050">
    <property type="entry name" value="Pectin_lyase_fold/virulence"/>
</dbReference>
<dbReference type="PANTHER" id="PTHR33928:SF2">
    <property type="entry name" value="PECTATE LYASE SUPERFAMILY PROTEIN DOMAIN-CONTAINING PROTEIN-RELATED"/>
    <property type="match status" value="1"/>
</dbReference>
<name>U4LBZ0_PYROM</name>
<dbReference type="InterPro" id="IPR039279">
    <property type="entry name" value="QRT3-like"/>
</dbReference>
<dbReference type="CDD" id="cd23668">
    <property type="entry name" value="GH55_beta13glucanase-like"/>
    <property type="match status" value="1"/>
</dbReference>
<dbReference type="OrthoDB" id="1046782at2759"/>
<reference evidence="3 4" key="1">
    <citation type="journal article" date="2013" name="PLoS Genet.">
        <title>The genome and development-dependent transcriptomes of Pyronema confluens: a window into fungal evolution.</title>
        <authorList>
            <person name="Traeger S."/>
            <person name="Altegoer F."/>
            <person name="Freitag M."/>
            <person name="Gabaldon T."/>
            <person name="Kempken F."/>
            <person name="Kumar A."/>
            <person name="Marcet-Houben M."/>
            <person name="Poggeler S."/>
            <person name="Stajich J.E."/>
            <person name="Nowrousian M."/>
        </authorList>
    </citation>
    <scope>NUCLEOTIDE SEQUENCE [LARGE SCALE GENOMIC DNA]</scope>
    <source>
        <strain evidence="4">CBS 100304</strain>
        <tissue evidence="3">Vegetative mycelium</tissue>
    </source>
</reference>
<dbReference type="eggNOG" id="ENOG502QV54">
    <property type="taxonomic scope" value="Eukaryota"/>
</dbReference>
<dbReference type="InterPro" id="IPR012334">
    <property type="entry name" value="Pectin_lyas_fold"/>
</dbReference>
<feature type="domain" description="Rhamnogalacturonase A/B/Epimerase-like pectate lyase" evidence="2">
    <location>
        <begin position="88"/>
        <end position="310"/>
    </location>
</feature>
<organism evidence="3 4">
    <name type="scientific">Pyronema omphalodes (strain CBS 100304)</name>
    <name type="common">Pyronema confluens</name>
    <dbReference type="NCBI Taxonomy" id="1076935"/>
    <lineage>
        <taxon>Eukaryota</taxon>
        <taxon>Fungi</taxon>
        <taxon>Dikarya</taxon>
        <taxon>Ascomycota</taxon>
        <taxon>Pezizomycotina</taxon>
        <taxon>Pezizomycetes</taxon>
        <taxon>Pezizales</taxon>
        <taxon>Pyronemataceae</taxon>
        <taxon>Pyronema</taxon>
    </lineage>
</organism>
<dbReference type="Pfam" id="PF12708">
    <property type="entry name" value="Pect-lyase_RHGA_epim"/>
    <property type="match status" value="2"/>
</dbReference>
<proteinExistence type="predicted"/>
<dbReference type="STRING" id="1076935.U4LBZ0"/>
<sequence>MQLLSSRSLIGIASFVTTALCLTLPLKTDVYAAKPGAEAKVDVQVNAVNGSGSVYADVGAAGSSWWLEQIEKQGMAAFNNNPAGYKVFRNVKDYGAKGDGSTDDTNAINAAIQDGTRCGKGCDSSTVTPAMIYFPSGTYRVSKPIVAMYYSQLVGNPTDRPVIKGLPNFSGMSLIDSDPYEPDGSNWYTNQNNFFRAVRHMIIDTTDQPAGAGTGLHWQVAQATSLVNLKFVMSQAPGNSHQGIFMDNGSGGFMSDLEFVGGKFGAFFGNQQFMTRNLKFSNCQTAIYVNWNWQWTFKSLDINNCEIGVDITSHDDAGVTRTGSVVVLDSKFTNVGTALRTTRTANTQPTTGQSAVLDNIVLQNVGKAVAFENGGVILDGGSKTIDLWAQGKTYNTAGQAQVVQGTMARAVAKPQSLLGSDGKILERSRPQYIDTPVSSFISVKSKGAKGDGKTDDTAAIKAVFSQFGGNANNVIYFPHGVYIISDTVDIPVNTRIVGEVWSVIMANGAAFQDRNNPKPVWRAGKAGDSGVIEMQELIFQTKGPQPGAVLLEWNSRDPAGQQGVNGIWDVHFRVAGSRGTDLEVAQCLKNPLATNTPNPKCEGAFMHLHIGKTASVYIENCWAWTADHALDDRFDQITVYNGRGIYSESTNGPVWMYAAAAEHNTLYQYQLANTQNTFMSVIQSETPYFQSNPGADVPFASLAAWNDPSYAGCTTAACKKSWALRILNSKNILIYGAGLYSFFENYAQDCINPMTCQDSIFEIKNSPQVSIWNLNTIASNSMVDLNGQKIVKAADNKNNFCQTVMGLSIN</sequence>
<dbReference type="EMBL" id="HF935279">
    <property type="protein sequence ID" value="CCX29619.1"/>
    <property type="molecule type" value="Genomic_DNA"/>
</dbReference>
<keyword evidence="1" id="KW-0732">Signal</keyword>
<dbReference type="AlphaFoldDB" id="U4LBZ0"/>
<dbReference type="PANTHER" id="PTHR33928">
    <property type="entry name" value="POLYGALACTURONASE QRT3"/>
    <property type="match status" value="1"/>
</dbReference>
<feature type="domain" description="Rhamnogalacturonase A/B/Epimerase-like pectate lyase" evidence="2">
    <location>
        <begin position="440"/>
        <end position="508"/>
    </location>
</feature>
<evidence type="ECO:0000313" key="3">
    <source>
        <dbReference type="EMBL" id="CCX29619.1"/>
    </source>
</evidence>
<dbReference type="InterPro" id="IPR024535">
    <property type="entry name" value="RHGA/B-epi-like_pectate_lyase"/>
</dbReference>
<evidence type="ECO:0000259" key="2">
    <source>
        <dbReference type="Pfam" id="PF12708"/>
    </source>
</evidence>
<feature type="chain" id="PRO_5004651228" evidence="1">
    <location>
        <begin position="22"/>
        <end position="810"/>
    </location>
</feature>
<gene>
    <name evidence="3" type="ORF">PCON_05690</name>
</gene>